<dbReference type="KEGG" id="cmet:K6K41_13995"/>
<gene>
    <name evidence="1" type="ORF">K6K41_13995</name>
</gene>
<dbReference type="EMBL" id="CP081869">
    <property type="protein sequence ID" value="QZN98263.1"/>
    <property type="molecule type" value="Genomic_DNA"/>
</dbReference>
<dbReference type="Proteomes" id="UP000825701">
    <property type="component" value="Chromosome"/>
</dbReference>
<reference evidence="1" key="1">
    <citation type="submission" date="2021-08" db="EMBL/GenBank/DDBJ databases">
        <authorList>
            <person name="Zhang H."/>
            <person name="Xu M."/>
            <person name="Yu Z."/>
            <person name="Yang L."/>
            <person name="Cai Y."/>
        </authorList>
    </citation>
    <scope>NUCLEOTIDE SEQUENCE</scope>
    <source>
        <strain evidence="1">CHL1</strain>
    </source>
</reference>
<evidence type="ECO:0000313" key="1">
    <source>
        <dbReference type="EMBL" id="QZN98263.1"/>
    </source>
</evidence>
<keyword evidence="2" id="KW-1185">Reference proteome</keyword>
<evidence type="ECO:0000313" key="2">
    <source>
        <dbReference type="Proteomes" id="UP000825701"/>
    </source>
</evidence>
<accession>A0A9E6ULI7</accession>
<organism evidence="1 2">
    <name type="scientific">Chenggangzhangella methanolivorans</name>
    <dbReference type="NCBI Taxonomy" id="1437009"/>
    <lineage>
        <taxon>Bacteria</taxon>
        <taxon>Pseudomonadati</taxon>
        <taxon>Pseudomonadota</taxon>
        <taxon>Alphaproteobacteria</taxon>
        <taxon>Hyphomicrobiales</taxon>
        <taxon>Methylopilaceae</taxon>
        <taxon>Chenggangzhangella</taxon>
    </lineage>
</organism>
<protein>
    <submittedName>
        <fullName evidence="1">Uncharacterized protein</fullName>
    </submittedName>
</protein>
<dbReference type="AlphaFoldDB" id="A0A9E6ULI7"/>
<name>A0A9E6ULI7_9HYPH</name>
<proteinExistence type="predicted"/>
<sequence>MTPVEPLSSEEAAALGAILSSQVESLADSALYPDLVARGYARADVDGLVLTLAGHRMYLASLAARFGD</sequence>
<dbReference type="RefSeq" id="WP_261401167.1">
    <property type="nucleotide sequence ID" value="NZ_CP081869.1"/>
</dbReference>